<protein>
    <submittedName>
        <fullName evidence="2">Uncharacterized protein</fullName>
    </submittedName>
</protein>
<feature type="compositionally biased region" description="Low complexity" evidence="1">
    <location>
        <begin position="305"/>
        <end position="315"/>
    </location>
</feature>
<accession>A0A5R8NPK1</accession>
<dbReference type="EMBL" id="VBUT01000006">
    <property type="protein sequence ID" value="TLF76577.1"/>
    <property type="molecule type" value="Genomic_DNA"/>
</dbReference>
<comment type="caution">
    <text evidence="2">The sequence shown here is derived from an EMBL/GenBank/DDBJ whole genome shotgun (WGS) entry which is preliminary data.</text>
</comment>
<sequence>MEHFEGIPHEEIYTNAQSMAPGNIHTYGDRFLSIAASLSGGLFGAHMAINRALSDGFDGQFATAALDAAKRFYDQATDVHDVIFAVGHRIKAAAYGAEVVKSSVPPPVPASNATPAPAGTPTTAVQPSPVTLVDLLDPSGATSSTAAKEEQRQVAVGVMNTVYKPTYQPSGEGVPTFVPVQGPGEVGPGPVGPGSNGGGSSQSGSGGGDARQGAGTTGQAGPNEAATEEPQVTAANSDPANSSGQNSSTSPQTGMTNSGSPAGADPRSSTTAAGFPGGSSLPGGGSGRSGSSPGGRAGSGGGSQAPGLGRSIPGAPTGGNSAGAAAAAGTGAGRGIGSGMPGMMPPGAGRRSSGDEESDRKTPDYLVGNHEEELLGRRSGTVPPVIGGDAQAAQSQSAEANSRHR</sequence>
<feature type="compositionally biased region" description="Gly residues" evidence="1">
    <location>
        <begin position="275"/>
        <end position="304"/>
    </location>
</feature>
<evidence type="ECO:0000313" key="3">
    <source>
        <dbReference type="Proteomes" id="UP000306378"/>
    </source>
</evidence>
<feature type="compositionally biased region" description="Low complexity" evidence="1">
    <location>
        <begin position="341"/>
        <end position="351"/>
    </location>
</feature>
<gene>
    <name evidence="2" type="ORF">FEK34_16810</name>
</gene>
<organism evidence="2 3">
    <name type="scientific">Nocardia cyriacigeorgica</name>
    <dbReference type="NCBI Taxonomy" id="135487"/>
    <lineage>
        <taxon>Bacteria</taxon>
        <taxon>Bacillati</taxon>
        <taxon>Actinomycetota</taxon>
        <taxon>Actinomycetes</taxon>
        <taxon>Mycobacteriales</taxon>
        <taxon>Nocardiaceae</taxon>
        <taxon>Nocardia</taxon>
    </lineage>
</organism>
<feature type="compositionally biased region" description="Polar residues" evidence="1">
    <location>
        <begin position="233"/>
        <end position="260"/>
    </location>
</feature>
<feature type="compositionally biased region" description="Basic and acidic residues" evidence="1">
    <location>
        <begin position="352"/>
        <end position="376"/>
    </location>
</feature>
<feature type="compositionally biased region" description="Low complexity" evidence="1">
    <location>
        <begin position="390"/>
        <end position="405"/>
    </location>
</feature>
<feature type="compositionally biased region" description="Gly residues" evidence="1">
    <location>
        <begin position="330"/>
        <end position="340"/>
    </location>
</feature>
<proteinExistence type="predicted"/>
<evidence type="ECO:0000256" key="1">
    <source>
        <dbReference type="SAM" id="MobiDB-lite"/>
    </source>
</evidence>
<evidence type="ECO:0000313" key="2">
    <source>
        <dbReference type="EMBL" id="TLF76577.1"/>
    </source>
</evidence>
<dbReference type="AlphaFoldDB" id="A0A5R8NPK1"/>
<dbReference type="Proteomes" id="UP000306378">
    <property type="component" value="Unassembled WGS sequence"/>
</dbReference>
<feature type="compositionally biased region" description="Gly residues" evidence="1">
    <location>
        <begin position="184"/>
        <end position="218"/>
    </location>
</feature>
<name>A0A5R8NPK1_9NOCA</name>
<reference evidence="2 3" key="1">
    <citation type="submission" date="2019-05" db="EMBL/GenBank/DDBJ databases">
        <title>Genomes sequences of two Nocardia cyriacigeorgica environmental isolates, type strains Nocardia asteroides ATCC 19247 and Nocardia cyriacigeorgica DSM 44484.</title>
        <authorList>
            <person name="Vautrin F."/>
            <person name="Bergeron E."/>
            <person name="Dubost A."/>
            <person name="Abrouk D."/>
            <person name="Rodriguez Nava V."/>
            <person name="Pujic P."/>
        </authorList>
    </citation>
    <scope>NUCLEOTIDE SEQUENCE [LARGE SCALE GENOMIC DNA]</scope>
    <source>
        <strain evidence="2 3">EML 446</strain>
    </source>
</reference>
<dbReference type="RefSeq" id="WP_138448752.1">
    <property type="nucleotide sequence ID" value="NZ_VBUT01000006.1"/>
</dbReference>
<feature type="region of interest" description="Disordered" evidence="1">
    <location>
        <begin position="166"/>
        <end position="405"/>
    </location>
</feature>